<dbReference type="EMBL" id="OX465081">
    <property type="protein sequence ID" value="CAI9286074.1"/>
    <property type="molecule type" value="Genomic_DNA"/>
</dbReference>
<dbReference type="PANTHER" id="PTHR48221:SF2">
    <property type="entry name" value="ACYL-COA SYNTHETASE FAMILY PROTEIN"/>
    <property type="match status" value="1"/>
</dbReference>
<proteinExistence type="predicted"/>
<evidence type="ECO:0000313" key="1">
    <source>
        <dbReference type="EMBL" id="CAI9286074.1"/>
    </source>
</evidence>
<reference evidence="1" key="1">
    <citation type="submission" date="2023-04" db="EMBL/GenBank/DDBJ databases">
        <authorList>
            <person name="Vijverberg K."/>
            <person name="Xiong W."/>
            <person name="Schranz E."/>
        </authorList>
    </citation>
    <scope>NUCLEOTIDE SEQUENCE</scope>
</reference>
<accession>A0AA36E7G2</accession>
<gene>
    <name evidence="1" type="ORF">LSALG_LOCUS25512</name>
</gene>
<dbReference type="AlphaFoldDB" id="A0AA36E7G2"/>
<keyword evidence="2" id="KW-1185">Reference proteome</keyword>
<name>A0AA36E7G2_LACSI</name>
<dbReference type="PANTHER" id="PTHR48221">
    <property type="entry name" value="ACYL-COA SYNTHETASE FAMILY PROTEIN"/>
    <property type="match status" value="1"/>
</dbReference>
<evidence type="ECO:0000313" key="2">
    <source>
        <dbReference type="Proteomes" id="UP001177003"/>
    </source>
</evidence>
<dbReference type="Proteomes" id="UP001177003">
    <property type="component" value="Chromosome 5"/>
</dbReference>
<sequence>MSNLLELTGLFSRLASQIETGNADTNNADQSDDVLVAALNQSLNLSEQSRVRVLDTALSLMCFTAPQVFDSVIEYSVNTIVSVLSSSIECEVLKSDKSAVLRIGGYMSAHDCVRVMESCADALGKLTEHGGFIKECFLVHYCMLLYE</sequence>
<protein>
    <submittedName>
        <fullName evidence="1">Uncharacterized protein</fullName>
    </submittedName>
</protein>
<organism evidence="1 2">
    <name type="scientific">Lactuca saligna</name>
    <name type="common">Willowleaf lettuce</name>
    <dbReference type="NCBI Taxonomy" id="75948"/>
    <lineage>
        <taxon>Eukaryota</taxon>
        <taxon>Viridiplantae</taxon>
        <taxon>Streptophyta</taxon>
        <taxon>Embryophyta</taxon>
        <taxon>Tracheophyta</taxon>
        <taxon>Spermatophyta</taxon>
        <taxon>Magnoliopsida</taxon>
        <taxon>eudicotyledons</taxon>
        <taxon>Gunneridae</taxon>
        <taxon>Pentapetalae</taxon>
        <taxon>asterids</taxon>
        <taxon>campanulids</taxon>
        <taxon>Asterales</taxon>
        <taxon>Asteraceae</taxon>
        <taxon>Cichorioideae</taxon>
        <taxon>Cichorieae</taxon>
        <taxon>Lactucinae</taxon>
        <taxon>Lactuca</taxon>
    </lineage>
</organism>